<comment type="caution">
    <text evidence="2">The sequence shown here is derived from an EMBL/GenBank/DDBJ whole genome shotgun (WGS) entry which is preliminary data.</text>
</comment>
<protein>
    <submittedName>
        <fullName evidence="2">Uncharacterized protein</fullName>
    </submittedName>
</protein>
<feature type="transmembrane region" description="Helical" evidence="1">
    <location>
        <begin position="422"/>
        <end position="443"/>
    </location>
</feature>
<dbReference type="Proteomes" id="UP000604046">
    <property type="component" value="Unassembled WGS sequence"/>
</dbReference>
<keyword evidence="1" id="KW-0812">Transmembrane</keyword>
<dbReference type="AlphaFoldDB" id="A0A812I1I1"/>
<organism evidence="2 3">
    <name type="scientific">Symbiodinium natans</name>
    <dbReference type="NCBI Taxonomy" id="878477"/>
    <lineage>
        <taxon>Eukaryota</taxon>
        <taxon>Sar</taxon>
        <taxon>Alveolata</taxon>
        <taxon>Dinophyceae</taxon>
        <taxon>Suessiales</taxon>
        <taxon>Symbiodiniaceae</taxon>
        <taxon>Symbiodinium</taxon>
    </lineage>
</organism>
<evidence type="ECO:0000313" key="3">
    <source>
        <dbReference type="Proteomes" id="UP000604046"/>
    </source>
</evidence>
<gene>
    <name evidence="2" type="ORF">SNAT2548_LOCUS2354</name>
</gene>
<evidence type="ECO:0000256" key="1">
    <source>
        <dbReference type="SAM" id="Phobius"/>
    </source>
</evidence>
<evidence type="ECO:0000313" key="2">
    <source>
        <dbReference type="EMBL" id="CAE6968612.1"/>
    </source>
</evidence>
<dbReference type="Gene3D" id="1.20.1250.20">
    <property type="entry name" value="MFS general substrate transporter like domains"/>
    <property type="match status" value="1"/>
</dbReference>
<accession>A0A812I1I1</accession>
<keyword evidence="1" id="KW-0472">Membrane</keyword>
<feature type="transmembrane region" description="Helical" evidence="1">
    <location>
        <begin position="622"/>
        <end position="641"/>
    </location>
</feature>
<feature type="transmembrane region" description="Helical" evidence="1">
    <location>
        <begin position="358"/>
        <end position="379"/>
    </location>
</feature>
<dbReference type="InterPro" id="IPR036259">
    <property type="entry name" value="MFS_trans_sf"/>
</dbReference>
<proteinExistence type="predicted"/>
<sequence>MTILIPVVYDICVELNYGAAMSGLVLGSHLALQPVGLFLGRLVTSQPYARQREAQRKSLVCAVVSFTAERAFTSSAIEVATGLILETQYEWKVQAIGFVMGAVFAGTVVMGCLALFVRGRWVSDRHLMMILAVASTLGSLFFVDWAGVGGPHSALLLLVADILNFTCMFQLSGFMDGVAMQAAVPDSLCSLQNYIVLKQLAIFIPRALAPPLVRYVIAALGRNAYAAAQIALTLTAVTSVGFVAPFAKEAKGEEPPSKLPLQPEKMQTPQCKVGGDFPSLEPELPASSSQEDEDGYSWDEERISATGLSASSVLHLSHPKYFSQWLLLLMLLLSTVDMTILIPVVYDICAELRYGAAMSGLVLGSHLALQPVGLFLGRLVTSQPYERQRQLVIVGAWVLVLLTWSGVAALEMSHRWQASTVMLLLLASRALGGLSVTFVSTPLEALAFQGASMRNRATLSLCYFLSLGVGMCLGPLLCSTLLEIYKASDASVSGQGVVSFVGTLWSIYALLLTMFLPNLPEGEESVWSLEDQEGGVEDDHWDGVSEAQRKSLVCAVVSFTAERAFTSSAIEVATGLILETQYGWKVQSIGFVMGAVFAGTVVMGCLALFVRGRWVSDRHLMMILAVASTLGSLCFVDWAGVGGPHSAFLLLVADVLNFTCMFQLSGFMDGVAMQAAVPNSRCSLQNYIVWKKLAIFIPRALAPPLVRCVIGALGRNAYAAAQIALTLTAVTSVGFVAPFAKGEEPPSNLPWQPEKLQTPQ</sequence>
<reference evidence="2" key="1">
    <citation type="submission" date="2021-02" db="EMBL/GenBank/DDBJ databases">
        <authorList>
            <person name="Dougan E. K."/>
            <person name="Rhodes N."/>
            <person name="Thang M."/>
            <person name="Chan C."/>
        </authorList>
    </citation>
    <scope>NUCLEOTIDE SEQUENCE</scope>
</reference>
<feature type="transmembrane region" description="Helical" evidence="1">
    <location>
        <begin position="96"/>
        <end position="117"/>
    </location>
</feature>
<name>A0A812I1I1_9DINO</name>
<feature type="transmembrane region" description="Helical" evidence="1">
    <location>
        <begin position="391"/>
        <end position="410"/>
    </location>
</feature>
<feature type="transmembrane region" description="Helical" evidence="1">
    <location>
        <begin position="129"/>
        <end position="148"/>
    </location>
</feature>
<feature type="transmembrane region" description="Helical" evidence="1">
    <location>
        <begin position="224"/>
        <end position="247"/>
    </location>
</feature>
<feature type="transmembrane region" description="Helical" evidence="1">
    <location>
        <begin position="463"/>
        <end position="485"/>
    </location>
</feature>
<feature type="transmembrane region" description="Helical" evidence="1">
    <location>
        <begin position="589"/>
        <end position="610"/>
    </location>
</feature>
<feature type="transmembrane region" description="Helical" evidence="1">
    <location>
        <begin position="20"/>
        <end position="39"/>
    </location>
</feature>
<feature type="transmembrane region" description="Helical" evidence="1">
    <location>
        <begin position="647"/>
        <end position="672"/>
    </location>
</feature>
<keyword evidence="1" id="KW-1133">Transmembrane helix</keyword>
<dbReference type="EMBL" id="CAJNDS010000135">
    <property type="protein sequence ID" value="CAE6968612.1"/>
    <property type="molecule type" value="Genomic_DNA"/>
</dbReference>
<feature type="transmembrane region" description="Helical" evidence="1">
    <location>
        <begin position="497"/>
        <end position="516"/>
    </location>
</feature>
<feature type="transmembrane region" description="Helical" evidence="1">
    <location>
        <begin position="325"/>
        <end position="346"/>
    </location>
</feature>
<feature type="transmembrane region" description="Helical" evidence="1">
    <location>
        <begin position="719"/>
        <end position="740"/>
    </location>
</feature>
<dbReference type="SUPFAM" id="SSF103473">
    <property type="entry name" value="MFS general substrate transporter"/>
    <property type="match status" value="1"/>
</dbReference>
<feature type="transmembrane region" description="Helical" evidence="1">
    <location>
        <begin position="154"/>
        <end position="171"/>
    </location>
</feature>
<keyword evidence="3" id="KW-1185">Reference proteome</keyword>